<name>A0AAX4J2C8_9PEZI</name>
<gene>
    <name evidence="2" type="ORF">CDEST_14743</name>
</gene>
<evidence type="ECO:0000313" key="3">
    <source>
        <dbReference type="Proteomes" id="UP001322277"/>
    </source>
</evidence>
<dbReference type="RefSeq" id="XP_062786950.1">
    <property type="nucleotide sequence ID" value="XM_062930899.1"/>
</dbReference>
<feature type="compositionally biased region" description="Polar residues" evidence="1">
    <location>
        <begin position="169"/>
        <end position="190"/>
    </location>
</feature>
<feature type="compositionally biased region" description="Basic and acidic residues" evidence="1">
    <location>
        <begin position="147"/>
        <end position="156"/>
    </location>
</feature>
<reference evidence="3" key="1">
    <citation type="journal article" date="2023" name="bioRxiv">
        <title>Complete genome of the Medicago anthracnose fungus, Colletotrichum destructivum, reveals a mini-chromosome-like region within a core chromosome.</title>
        <authorList>
            <person name="Lapalu N."/>
            <person name="Simon A."/>
            <person name="Lu A."/>
            <person name="Plaumann P.-L."/>
            <person name="Amselem J."/>
            <person name="Pigne S."/>
            <person name="Auger A."/>
            <person name="Koch C."/>
            <person name="Dallery J.-F."/>
            <person name="O'Connell R.J."/>
        </authorList>
    </citation>
    <scope>NUCLEOTIDE SEQUENCE [LARGE SCALE GENOMIC DNA]</scope>
    <source>
        <strain evidence="3">CBS 520.97</strain>
    </source>
</reference>
<dbReference type="KEGG" id="cdet:87951243"/>
<feature type="compositionally biased region" description="Basic residues" evidence="1">
    <location>
        <begin position="128"/>
        <end position="138"/>
    </location>
</feature>
<protein>
    <submittedName>
        <fullName evidence="2">Uncharacterized protein</fullName>
    </submittedName>
</protein>
<dbReference type="EMBL" id="CP137314">
    <property type="protein sequence ID" value="WQF89729.1"/>
    <property type="molecule type" value="Genomic_DNA"/>
</dbReference>
<dbReference type="Proteomes" id="UP001322277">
    <property type="component" value="Chromosome 10"/>
</dbReference>
<evidence type="ECO:0000256" key="1">
    <source>
        <dbReference type="SAM" id="MobiDB-lite"/>
    </source>
</evidence>
<evidence type="ECO:0000313" key="2">
    <source>
        <dbReference type="EMBL" id="WQF89729.1"/>
    </source>
</evidence>
<accession>A0AAX4J2C8</accession>
<sequence length="190" mass="20832">MAVQTATESSIRTLSLQKANLSHPDRIRKDPVTISEPTRKTSERYVVMGHGHPCVPSPLDILPSPMRALLAPWQAMPKKARARCGGNEPQAYTRGSAQRARRAACQQPAAGVDLETVLKAKLHAEKPQRHRQRLRGTRNGRVPARLHQPERPDGRSRHGFKPPCAGVSELSNHSTRTSSLPGSGSMHSRG</sequence>
<organism evidence="2 3">
    <name type="scientific">Colletotrichum destructivum</name>
    <dbReference type="NCBI Taxonomy" id="34406"/>
    <lineage>
        <taxon>Eukaryota</taxon>
        <taxon>Fungi</taxon>
        <taxon>Dikarya</taxon>
        <taxon>Ascomycota</taxon>
        <taxon>Pezizomycotina</taxon>
        <taxon>Sordariomycetes</taxon>
        <taxon>Hypocreomycetidae</taxon>
        <taxon>Glomerellales</taxon>
        <taxon>Glomerellaceae</taxon>
        <taxon>Colletotrichum</taxon>
        <taxon>Colletotrichum destructivum species complex</taxon>
    </lineage>
</organism>
<dbReference type="AlphaFoldDB" id="A0AAX4J2C8"/>
<keyword evidence="3" id="KW-1185">Reference proteome</keyword>
<proteinExistence type="predicted"/>
<dbReference type="GeneID" id="87951243"/>
<feature type="region of interest" description="Disordered" evidence="1">
    <location>
        <begin position="121"/>
        <end position="190"/>
    </location>
</feature>